<keyword evidence="2" id="KW-1185">Reference proteome</keyword>
<reference evidence="1 2" key="1">
    <citation type="submission" date="2018-11" db="EMBL/GenBank/DDBJ databases">
        <title>Flavobacterium sp. nov., YIM 102600 draft genome.</title>
        <authorList>
            <person name="Li G."/>
            <person name="Jiang Y."/>
        </authorList>
    </citation>
    <scope>NUCLEOTIDE SEQUENCE [LARGE SCALE GENOMIC DNA]</scope>
    <source>
        <strain evidence="1 2">YIM 102600</strain>
    </source>
</reference>
<dbReference type="OrthoDB" id="767755at2"/>
<dbReference type="RefSeq" id="WP_125012490.1">
    <property type="nucleotide sequence ID" value="NZ_RQVR01000007.1"/>
</dbReference>
<dbReference type="EMBL" id="RQVR01000007">
    <property type="protein sequence ID" value="RRJ91742.1"/>
    <property type="molecule type" value="Genomic_DNA"/>
</dbReference>
<dbReference type="AlphaFoldDB" id="A0A3P3W998"/>
<evidence type="ECO:0000313" key="2">
    <source>
        <dbReference type="Proteomes" id="UP000271937"/>
    </source>
</evidence>
<comment type="caution">
    <text evidence="1">The sequence shown here is derived from an EMBL/GenBank/DDBJ whole genome shotgun (WGS) entry which is preliminary data.</text>
</comment>
<accession>A0A3P3W998</accession>
<organism evidence="1 2">
    <name type="scientific">Flavobacterium macacae</name>
    <dbReference type="NCBI Taxonomy" id="2488993"/>
    <lineage>
        <taxon>Bacteria</taxon>
        <taxon>Pseudomonadati</taxon>
        <taxon>Bacteroidota</taxon>
        <taxon>Flavobacteriia</taxon>
        <taxon>Flavobacteriales</taxon>
        <taxon>Flavobacteriaceae</taxon>
        <taxon>Flavobacterium</taxon>
    </lineage>
</organism>
<name>A0A3P3W998_9FLAO</name>
<sequence>MSRERSQNLRTVLARNKFLFNDSKADLEWLLANDKDFLKMLVFTYGYDTNEKINKLVLNDFYTKYDKATPKQTQKIGELFFAKDCDGNLDVRTDLLDFAKLNTTASDNRFVYALAKYALVLFDGDVDNVFNEGQGSIEEIYKSRQGENHRLYCKY</sequence>
<proteinExistence type="predicted"/>
<dbReference type="Proteomes" id="UP000271937">
    <property type="component" value="Unassembled WGS sequence"/>
</dbReference>
<gene>
    <name evidence="1" type="ORF">EG849_07650</name>
</gene>
<evidence type="ECO:0000313" key="1">
    <source>
        <dbReference type="EMBL" id="RRJ91742.1"/>
    </source>
</evidence>
<protein>
    <submittedName>
        <fullName evidence="1">Uncharacterized protein</fullName>
    </submittedName>
</protein>